<evidence type="ECO:0000313" key="3">
    <source>
        <dbReference type="Proteomes" id="UP000006437"/>
    </source>
</evidence>
<evidence type="ECO:0000256" key="1">
    <source>
        <dbReference type="SAM" id="MobiDB-lite"/>
    </source>
</evidence>
<reference evidence="2 3" key="1">
    <citation type="submission" date="2011-08" db="EMBL/GenBank/DDBJ databases">
        <title>The Genome Sequence of Eubacteriaceae bacterium ACC19a.</title>
        <authorList>
            <consortium name="The Broad Institute Genome Sequencing Platform"/>
            <person name="Earl A."/>
            <person name="Ward D."/>
            <person name="Feldgarden M."/>
            <person name="Gevers D."/>
            <person name="Sizova M."/>
            <person name="Hazen A."/>
            <person name="Epstein S."/>
            <person name="Young S.K."/>
            <person name="Zeng Q."/>
            <person name="Gargeya S."/>
            <person name="Fitzgerald M."/>
            <person name="Haas B."/>
            <person name="Abouelleil A."/>
            <person name="Alvarado L."/>
            <person name="Arachchi H.M."/>
            <person name="Berlin A."/>
            <person name="Brown A."/>
            <person name="Chapman S.B."/>
            <person name="Chen Z."/>
            <person name="Dunbar C."/>
            <person name="Freedman E."/>
            <person name="Gearin G."/>
            <person name="Gellesch M."/>
            <person name="Goldberg J."/>
            <person name="Griggs A."/>
            <person name="Gujja S."/>
            <person name="Heiman D."/>
            <person name="Howarth C."/>
            <person name="Larson L."/>
            <person name="Lui A."/>
            <person name="MacDonald P.J.P."/>
            <person name="Montmayeur A."/>
            <person name="Murphy C."/>
            <person name="Neiman D."/>
            <person name="Pearson M."/>
            <person name="Priest M."/>
            <person name="Roberts A."/>
            <person name="Saif S."/>
            <person name="Shea T."/>
            <person name="Shenoy N."/>
            <person name="Sisk P."/>
            <person name="Stolte C."/>
            <person name="Sykes S."/>
            <person name="Wortman J."/>
            <person name="Nusbaum C."/>
            <person name="Birren B."/>
        </authorList>
    </citation>
    <scope>NUCLEOTIDE SEQUENCE [LARGE SCALE GENOMIC DNA]</scope>
    <source>
        <strain evidence="2 3">ACC19a</strain>
    </source>
</reference>
<accession>G9X316</accession>
<protein>
    <submittedName>
        <fullName evidence="2">Uncharacterized protein</fullName>
    </submittedName>
</protein>
<evidence type="ECO:0000313" key="2">
    <source>
        <dbReference type="EMBL" id="EHL10558.1"/>
    </source>
</evidence>
<feature type="compositionally biased region" description="Low complexity" evidence="1">
    <location>
        <begin position="16"/>
        <end position="27"/>
    </location>
</feature>
<dbReference type="PATRIC" id="fig|796937.3.peg.2008"/>
<dbReference type="RefSeq" id="WP_009525008.1">
    <property type="nucleotide sequence ID" value="NZ_JBQMYZ010000020.1"/>
</dbReference>
<proteinExistence type="predicted"/>
<feature type="region of interest" description="Disordered" evidence="1">
    <location>
        <begin position="14"/>
        <end position="56"/>
    </location>
</feature>
<dbReference type="HOGENOM" id="CLU_3010244_0_0_9"/>
<dbReference type="AlphaFoldDB" id="G9X316"/>
<name>G9X316_9FIRM</name>
<comment type="caution">
    <text evidence="2">The sequence shown here is derived from an EMBL/GenBank/DDBJ whole genome shotgun (WGS) entry which is preliminary data.</text>
</comment>
<dbReference type="EMBL" id="AFZE01000057">
    <property type="protein sequence ID" value="EHL10558.1"/>
    <property type="molecule type" value="Genomic_DNA"/>
</dbReference>
<dbReference type="BioCyc" id="EBAC796937-HMP:GMGH-775-MONOMER"/>
<organism evidence="2 3">
    <name type="scientific">Peptoanaerobacter stomatis</name>
    <dbReference type="NCBI Taxonomy" id="796937"/>
    <lineage>
        <taxon>Bacteria</taxon>
        <taxon>Bacillati</taxon>
        <taxon>Bacillota</taxon>
        <taxon>Clostridia</taxon>
        <taxon>Peptostreptococcales</taxon>
        <taxon>Filifactoraceae</taxon>
        <taxon>Peptoanaerobacter</taxon>
    </lineage>
</organism>
<sequence>MAVKIYIARCQWCGKTGNTSSGTSTGGAPINQPSVPGKCPSSPSGNGTHAPRWEVK</sequence>
<dbReference type="Proteomes" id="UP000006437">
    <property type="component" value="Unassembled WGS sequence"/>
</dbReference>
<gene>
    <name evidence="2" type="ORF">HMPREF9629_00773</name>
</gene>